<accession>A0A090YZ07</accession>
<gene>
    <name evidence="5" type="ORF">D0U04_12270</name>
    <name evidence="4" type="ORF">DJ93_4661</name>
</gene>
<dbReference type="Pfam" id="PF00583">
    <property type="entry name" value="Acetyltransf_1"/>
    <property type="match status" value="1"/>
</dbReference>
<dbReference type="CDD" id="cd04301">
    <property type="entry name" value="NAT_SF"/>
    <property type="match status" value="1"/>
</dbReference>
<dbReference type="PANTHER" id="PTHR43877">
    <property type="entry name" value="AMINOALKYLPHOSPHONATE N-ACETYLTRANSFERASE-RELATED-RELATED"/>
    <property type="match status" value="1"/>
</dbReference>
<keyword evidence="2" id="KW-0012">Acyltransferase</keyword>
<protein>
    <submittedName>
        <fullName evidence="4">Acetyltransferase domain protein</fullName>
    </submittedName>
    <submittedName>
        <fullName evidence="5">GNAT family N-acetyltransferase</fullName>
    </submittedName>
</protein>
<dbReference type="STRING" id="1405.B7492_12050"/>
<keyword evidence="1 4" id="KW-0808">Transferase</keyword>
<reference evidence="4 6" key="1">
    <citation type="submission" date="2014-04" db="EMBL/GenBank/DDBJ databases">
        <authorList>
            <person name="Bishop-Lilly K.A."/>
            <person name="Broomall S.M."/>
            <person name="Chain P.S."/>
            <person name="Chertkov O."/>
            <person name="Coyne S.R."/>
            <person name="Daligault H.E."/>
            <person name="Davenport K.W."/>
            <person name="Erkkila T."/>
            <person name="Frey K.G."/>
            <person name="Gibbons H.S."/>
            <person name="Gu W."/>
            <person name="Jaissle J."/>
            <person name="Johnson S.L."/>
            <person name="Koroleva G.I."/>
            <person name="Ladner J.T."/>
            <person name="Lo C.-C."/>
            <person name="Minogue T.D."/>
            <person name="Munk C."/>
            <person name="Palacios G.F."/>
            <person name="Redden C.L."/>
            <person name="Rosenzweig C.N."/>
            <person name="Scholz M.B."/>
            <person name="Teshima H."/>
            <person name="Xu Y."/>
        </authorList>
    </citation>
    <scope>NUCLEOTIDE SEQUENCE [LARGE SCALE GENOMIC DNA]</scope>
    <source>
        <strain evidence="4 6">BHP</strain>
    </source>
</reference>
<comment type="caution">
    <text evidence="4">The sequence shown here is derived from an EMBL/GenBank/DDBJ whole genome shotgun (WGS) entry which is preliminary data.</text>
</comment>
<dbReference type="EMBL" id="JMQC01000008">
    <property type="protein sequence ID" value="KFN03165.1"/>
    <property type="molecule type" value="Genomic_DNA"/>
</dbReference>
<dbReference type="GO" id="GO:0016747">
    <property type="term" value="F:acyltransferase activity, transferring groups other than amino-acyl groups"/>
    <property type="evidence" value="ECO:0007669"/>
    <property type="project" value="InterPro"/>
</dbReference>
<evidence type="ECO:0000259" key="3">
    <source>
        <dbReference type="PROSITE" id="PS51186"/>
    </source>
</evidence>
<reference evidence="5 7" key="2">
    <citation type="submission" date="2018-08" db="EMBL/GenBank/DDBJ databases">
        <title>Bacillus clarus sp. nov. strain PS00077A.</title>
        <authorList>
            <person name="Mendez Acevedo M."/>
            <person name="Carroll L."/>
            <person name="Mukherjee M."/>
            <person name="Wiedmann M."/>
            <person name="Kovac J."/>
        </authorList>
    </citation>
    <scope>NUCLEOTIDE SEQUENCE [LARGE SCALE GENOMIC DNA]</scope>
    <source>
        <strain evidence="5 7">PS00077A</strain>
    </source>
</reference>
<dbReference type="Gene3D" id="3.40.630.30">
    <property type="match status" value="1"/>
</dbReference>
<evidence type="ECO:0000256" key="2">
    <source>
        <dbReference type="ARBA" id="ARBA00023315"/>
    </source>
</evidence>
<sequence length="146" mass="16853">MKVYEATIADLDGLAPVFNNYRVFYKQKSNVEEAKVFLRNRIEKKESVIFVAVEDGEYLGFTQLYPSFSSISMKELWILNDLFVQANKRGAGTGKKLLEAAREFALENGAKGLKLQTEIDNLSAQRLYAENGYLRDNRYFHYELTF</sequence>
<dbReference type="InterPro" id="IPR050832">
    <property type="entry name" value="Bact_Acetyltransf"/>
</dbReference>
<dbReference type="PATRIC" id="fig|1405.8.peg.4799"/>
<evidence type="ECO:0000313" key="5">
    <source>
        <dbReference type="EMBL" id="RFT66678.1"/>
    </source>
</evidence>
<dbReference type="InterPro" id="IPR000182">
    <property type="entry name" value="GNAT_dom"/>
</dbReference>
<evidence type="ECO:0000313" key="6">
    <source>
        <dbReference type="Proteomes" id="UP000029389"/>
    </source>
</evidence>
<dbReference type="AlphaFoldDB" id="A0A090YZ07"/>
<dbReference type="SUPFAM" id="SSF55729">
    <property type="entry name" value="Acyl-CoA N-acyltransferases (Nat)"/>
    <property type="match status" value="1"/>
</dbReference>
<dbReference type="Proteomes" id="UP000029389">
    <property type="component" value="Unassembled WGS sequence"/>
</dbReference>
<dbReference type="InterPro" id="IPR016181">
    <property type="entry name" value="Acyl_CoA_acyltransferase"/>
</dbReference>
<feature type="domain" description="N-acetyltransferase" evidence="3">
    <location>
        <begin position="1"/>
        <end position="146"/>
    </location>
</feature>
<dbReference type="Proteomes" id="UP000264294">
    <property type="component" value="Unassembled WGS sequence"/>
</dbReference>
<proteinExistence type="predicted"/>
<dbReference type="EMBL" id="QVOD01000012">
    <property type="protein sequence ID" value="RFT66678.1"/>
    <property type="molecule type" value="Genomic_DNA"/>
</dbReference>
<evidence type="ECO:0000256" key="1">
    <source>
        <dbReference type="ARBA" id="ARBA00022679"/>
    </source>
</evidence>
<name>A0A090YZ07_9BACI</name>
<dbReference type="RefSeq" id="WP_042983506.1">
    <property type="nucleotide sequence ID" value="NZ_JMQC01000008.1"/>
</dbReference>
<evidence type="ECO:0000313" key="7">
    <source>
        <dbReference type="Proteomes" id="UP000264294"/>
    </source>
</evidence>
<organism evidence="4 6">
    <name type="scientific">Bacillus clarus</name>
    <dbReference type="NCBI Taxonomy" id="2338372"/>
    <lineage>
        <taxon>Bacteria</taxon>
        <taxon>Bacillati</taxon>
        <taxon>Bacillota</taxon>
        <taxon>Bacilli</taxon>
        <taxon>Bacillales</taxon>
        <taxon>Bacillaceae</taxon>
        <taxon>Bacillus</taxon>
        <taxon>Bacillus cereus group</taxon>
    </lineage>
</organism>
<keyword evidence="7" id="KW-1185">Reference proteome</keyword>
<dbReference type="PANTHER" id="PTHR43877:SF2">
    <property type="entry name" value="AMINOALKYLPHOSPHONATE N-ACETYLTRANSFERASE-RELATED"/>
    <property type="match status" value="1"/>
</dbReference>
<dbReference type="PROSITE" id="PS51186">
    <property type="entry name" value="GNAT"/>
    <property type="match status" value="1"/>
</dbReference>
<evidence type="ECO:0000313" key="4">
    <source>
        <dbReference type="EMBL" id="KFN03165.1"/>
    </source>
</evidence>